<dbReference type="InterPro" id="IPR015421">
    <property type="entry name" value="PyrdxlP-dep_Trfase_major"/>
</dbReference>
<dbReference type="InterPro" id="IPR024169">
    <property type="entry name" value="SP_NH2Trfase/AEP_transaminase"/>
</dbReference>
<dbReference type="Gene3D" id="3.90.1150.10">
    <property type="entry name" value="Aspartate Aminotransferase, domain 1"/>
    <property type="match status" value="1"/>
</dbReference>
<accession>A0A942WM81</accession>
<evidence type="ECO:0000256" key="5">
    <source>
        <dbReference type="PIRSR" id="PIRSR000524-50"/>
    </source>
</evidence>
<evidence type="ECO:0000313" key="8">
    <source>
        <dbReference type="Proteomes" id="UP000778864"/>
    </source>
</evidence>
<evidence type="ECO:0000256" key="2">
    <source>
        <dbReference type="ARBA" id="ARBA00009236"/>
    </source>
</evidence>
<dbReference type="AlphaFoldDB" id="A0A942WM81"/>
<name>A0A942WM81_VEIPA</name>
<feature type="modified residue" description="N6-(pyridoxal phosphate)lysine" evidence="5">
    <location>
        <position position="187"/>
    </location>
</feature>
<dbReference type="Gene3D" id="3.40.640.10">
    <property type="entry name" value="Type I PLP-dependent aspartate aminotransferase-like (Major domain)"/>
    <property type="match status" value="1"/>
</dbReference>
<evidence type="ECO:0000256" key="4">
    <source>
        <dbReference type="PIRSR" id="PIRSR000524-1"/>
    </source>
</evidence>
<comment type="caution">
    <text evidence="7">The sequence shown here is derived from an EMBL/GenBank/DDBJ whole genome shotgun (WGS) entry which is preliminary data.</text>
</comment>
<protein>
    <submittedName>
        <fullName evidence="7">Alanine--glyoxylate aminotransferase family protein</fullName>
    </submittedName>
</protein>
<dbReference type="InterPro" id="IPR015424">
    <property type="entry name" value="PyrdxlP-dep_Trfase"/>
</dbReference>
<dbReference type="PANTHER" id="PTHR21152:SF40">
    <property type="entry name" value="ALANINE--GLYOXYLATE AMINOTRANSFERASE"/>
    <property type="match status" value="1"/>
</dbReference>
<dbReference type="EMBL" id="JAGZMU010000002">
    <property type="protein sequence ID" value="MBS4893211.1"/>
    <property type="molecule type" value="Genomic_DNA"/>
</dbReference>
<keyword evidence="3 5" id="KW-0663">Pyridoxal phosphate</keyword>
<dbReference type="PANTHER" id="PTHR21152">
    <property type="entry name" value="AMINOTRANSFERASE CLASS V"/>
    <property type="match status" value="1"/>
</dbReference>
<dbReference type="Proteomes" id="UP000778864">
    <property type="component" value="Unassembled WGS sequence"/>
</dbReference>
<keyword evidence="7" id="KW-0808">Transferase</keyword>
<dbReference type="InterPro" id="IPR015422">
    <property type="entry name" value="PyrdxlP-dep_Trfase_small"/>
</dbReference>
<proteinExistence type="inferred from homology"/>
<dbReference type="PIRSF" id="PIRSF000524">
    <property type="entry name" value="SPT"/>
    <property type="match status" value="1"/>
</dbReference>
<feature type="domain" description="Aminotransferase class V" evidence="6">
    <location>
        <begin position="30"/>
        <end position="317"/>
    </location>
</feature>
<organism evidence="7 8">
    <name type="scientific">Veillonella parvula</name>
    <name type="common">Staphylococcus parvulus</name>
    <dbReference type="NCBI Taxonomy" id="29466"/>
    <lineage>
        <taxon>Bacteria</taxon>
        <taxon>Bacillati</taxon>
        <taxon>Bacillota</taxon>
        <taxon>Negativicutes</taxon>
        <taxon>Veillonellales</taxon>
        <taxon>Veillonellaceae</taxon>
        <taxon>Veillonella</taxon>
    </lineage>
</organism>
<dbReference type="GO" id="GO:0008453">
    <property type="term" value="F:alanine-glyoxylate transaminase activity"/>
    <property type="evidence" value="ECO:0007669"/>
    <property type="project" value="TreeGrafter"/>
</dbReference>
<gene>
    <name evidence="7" type="ORF">KHZ90_05475</name>
</gene>
<dbReference type="GO" id="GO:0004760">
    <property type="term" value="F:L-serine-pyruvate transaminase activity"/>
    <property type="evidence" value="ECO:0007669"/>
    <property type="project" value="TreeGrafter"/>
</dbReference>
<evidence type="ECO:0000256" key="3">
    <source>
        <dbReference type="ARBA" id="ARBA00022898"/>
    </source>
</evidence>
<comment type="similarity">
    <text evidence="2">Belongs to the class-V pyridoxal-phosphate-dependent aminotransferase family.</text>
</comment>
<sequence>MKLFTVGPTQMRKEILDVRHQQVPYFRTDEFSDVMLDSDRLLKKFMNAPSGAKSIYLTASGTGGLEATIMNCMNETDHALVINGGTFGQRFVDLCELHGIPHTEIKLHDDEQLIESHFTGVADKDFTFVIANIDETSTAQLYDIHLLSDFAKKKNAYLVIDAISSFLIDPYDMAGNGIDVTIISSQKGLCIAPGLSPIVVSERLYEDRVKNNNIKNLYFDFNQYVKNFTRGQTPFTPAVGVCLEMNKALHLIEEEGYENYLARIDNVAKDFRNRMKELPISMPTFTLSNAVTPIRFEEPIAKDVFTVLKDKYDIYVNPTGGKNENYVLRVAHIGDTTIEDNQFLVDTLKSVIKDITGK</sequence>
<reference evidence="7" key="1">
    <citation type="submission" date="2021-02" db="EMBL/GenBank/DDBJ databases">
        <title>Infant gut strain persistence is associated with maternal origin, phylogeny, and functional potential including surface adhesion and iron acquisition.</title>
        <authorList>
            <person name="Lou Y.C."/>
        </authorList>
    </citation>
    <scope>NUCLEOTIDE SEQUENCE</scope>
    <source>
        <strain evidence="7">L3_108_031G1_dasL3_108_031G1_concoct_20</strain>
    </source>
</reference>
<dbReference type="Pfam" id="PF00266">
    <property type="entry name" value="Aminotran_5"/>
    <property type="match status" value="1"/>
</dbReference>
<dbReference type="InterPro" id="IPR000192">
    <property type="entry name" value="Aminotrans_V_dom"/>
</dbReference>
<keyword evidence="7" id="KW-0032">Aminotransferase</keyword>
<evidence type="ECO:0000256" key="1">
    <source>
        <dbReference type="ARBA" id="ARBA00001933"/>
    </source>
</evidence>
<dbReference type="SUPFAM" id="SSF53383">
    <property type="entry name" value="PLP-dependent transferases"/>
    <property type="match status" value="1"/>
</dbReference>
<feature type="binding site" evidence="4">
    <location>
        <position position="329"/>
    </location>
    <ligand>
        <name>substrate</name>
    </ligand>
</feature>
<dbReference type="GO" id="GO:0019265">
    <property type="term" value="P:glycine biosynthetic process, by transamination of glyoxylate"/>
    <property type="evidence" value="ECO:0007669"/>
    <property type="project" value="TreeGrafter"/>
</dbReference>
<comment type="cofactor">
    <cofactor evidence="1 5">
        <name>pyridoxal 5'-phosphate</name>
        <dbReference type="ChEBI" id="CHEBI:597326"/>
    </cofactor>
</comment>
<evidence type="ECO:0000313" key="7">
    <source>
        <dbReference type="EMBL" id="MBS4893211.1"/>
    </source>
</evidence>
<evidence type="ECO:0000259" key="6">
    <source>
        <dbReference type="Pfam" id="PF00266"/>
    </source>
</evidence>